<dbReference type="Proteomes" id="UP000518300">
    <property type="component" value="Unassembled WGS sequence"/>
</dbReference>
<protein>
    <submittedName>
        <fullName evidence="2">Uncharacterized protein</fullName>
    </submittedName>
</protein>
<evidence type="ECO:0000313" key="3">
    <source>
        <dbReference type="Proteomes" id="UP000518300"/>
    </source>
</evidence>
<keyword evidence="1" id="KW-0732">Signal</keyword>
<accession>A0A848L3H9</accession>
<comment type="caution">
    <text evidence="2">The sequence shown here is derived from an EMBL/GenBank/DDBJ whole genome shotgun (WGS) entry which is preliminary data.</text>
</comment>
<evidence type="ECO:0000256" key="1">
    <source>
        <dbReference type="SAM" id="SignalP"/>
    </source>
</evidence>
<dbReference type="RefSeq" id="WP_169342555.1">
    <property type="nucleotide sequence ID" value="NZ_JABBJJ010000001.1"/>
</dbReference>
<dbReference type="AlphaFoldDB" id="A0A848L3H9"/>
<dbReference type="EMBL" id="JABBJJ010000001">
    <property type="protein sequence ID" value="NMO13274.1"/>
    <property type="molecule type" value="Genomic_DNA"/>
</dbReference>
<gene>
    <name evidence="2" type="ORF">HG543_00090</name>
</gene>
<keyword evidence="3" id="KW-1185">Reference proteome</keyword>
<feature type="signal peptide" evidence="1">
    <location>
        <begin position="1"/>
        <end position="31"/>
    </location>
</feature>
<sequence length="277" mass="30792">MNRAKLSRIFNRMELVAVAAAAVLFGGEALADQTTSCPWVIQGTSSWARWAPAPYLRWDAYNDLNGKVQLVAEPGTRSAVFFLNADGSVGYRNVDQNTTTTFPGIQATHIAVGYKSRLWALTPYGMWARWAPAPYNRWDYYYDLDDKVQIVGDPTSEAGVFFLNADGSVGYRNVDQDITTTFPGIQASQIAVGYNGRLWAITTNGMWARWAPAPYNRWDYYYDLDDKVQIVGDPTSEGGIYFRNADGSIGYRNIDLNVDASFPGWNATELTVSDVAP</sequence>
<feature type="chain" id="PRO_5032574963" evidence="1">
    <location>
        <begin position="32"/>
        <end position="277"/>
    </location>
</feature>
<organism evidence="2 3">
    <name type="scientific">Pyxidicoccus fallax</name>
    <dbReference type="NCBI Taxonomy" id="394095"/>
    <lineage>
        <taxon>Bacteria</taxon>
        <taxon>Pseudomonadati</taxon>
        <taxon>Myxococcota</taxon>
        <taxon>Myxococcia</taxon>
        <taxon>Myxococcales</taxon>
        <taxon>Cystobacterineae</taxon>
        <taxon>Myxococcaceae</taxon>
        <taxon>Pyxidicoccus</taxon>
    </lineage>
</organism>
<reference evidence="2 3" key="1">
    <citation type="submission" date="2020-04" db="EMBL/GenBank/DDBJ databases">
        <title>Draft genome of Pyxidicoccus fallax type strain.</title>
        <authorList>
            <person name="Whitworth D.E."/>
        </authorList>
    </citation>
    <scope>NUCLEOTIDE SEQUENCE [LARGE SCALE GENOMIC DNA]</scope>
    <source>
        <strain evidence="2 3">DSM 14698</strain>
    </source>
</reference>
<evidence type="ECO:0000313" key="2">
    <source>
        <dbReference type="EMBL" id="NMO13274.1"/>
    </source>
</evidence>
<name>A0A848L3H9_9BACT</name>
<proteinExistence type="predicted"/>